<dbReference type="PANTHER" id="PTHR21178:SF8">
    <property type="entry name" value="CILIA- AND FLAGELLA-ASSOCIATED PROTEIN 61"/>
    <property type="match status" value="1"/>
</dbReference>
<accession>A0ABQ7G5L9</accession>
<proteinExistence type="predicted"/>
<feature type="domain" description="CFAP61 dimerisation" evidence="3">
    <location>
        <begin position="696"/>
        <end position="806"/>
    </location>
</feature>
<dbReference type="SUPFAM" id="SSF51905">
    <property type="entry name" value="FAD/NAD(P)-binding domain"/>
    <property type="match status" value="1"/>
</dbReference>
<evidence type="ECO:0000259" key="3">
    <source>
        <dbReference type="Pfam" id="PF23150"/>
    </source>
</evidence>
<organism evidence="4 5">
    <name type="scientific">Dunaliella salina</name>
    <name type="common">Green alga</name>
    <name type="synonym">Protococcus salinus</name>
    <dbReference type="NCBI Taxonomy" id="3046"/>
    <lineage>
        <taxon>Eukaryota</taxon>
        <taxon>Viridiplantae</taxon>
        <taxon>Chlorophyta</taxon>
        <taxon>core chlorophytes</taxon>
        <taxon>Chlorophyceae</taxon>
        <taxon>CS clade</taxon>
        <taxon>Chlamydomonadales</taxon>
        <taxon>Dunaliellaceae</taxon>
        <taxon>Dunaliella</taxon>
    </lineage>
</organism>
<evidence type="ECO:0000313" key="5">
    <source>
        <dbReference type="Proteomes" id="UP000815325"/>
    </source>
</evidence>
<dbReference type="Pfam" id="PF16092">
    <property type="entry name" value="CFAP61_N"/>
    <property type="match status" value="1"/>
</dbReference>
<comment type="caution">
    <text evidence="4">The sequence shown here is derived from an EMBL/GenBank/DDBJ whole genome shotgun (WGS) entry which is preliminary data.</text>
</comment>
<dbReference type="PANTHER" id="PTHR21178">
    <property type="entry name" value="CILIA- AND FLAGELLA-ASSOCIATED PROTEIN 61"/>
    <property type="match status" value="1"/>
</dbReference>
<gene>
    <name evidence="4" type="ORF">DUNSADRAFT_15331</name>
</gene>
<dbReference type="EMBL" id="MU070102">
    <property type="protein sequence ID" value="KAF5829908.1"/>
    <property type="molecule type" value="Genomic_DNA"/>
</dbReference>
<dbReference type="Gene3D" id="3.50.50.60">
    <property type="entry name" value="FAD/NAD(P)-binding domain"/>
    <property type="match status" value="2"/>
</dbReference>
<dbReference type="InterPro" id="IPR038884">
    <property type="entry name" value="CFAP61"/>
</dbReference>
<dbReference type="InterPro" id="IPR036188">
    <property type="entry name" value="FAD/NAD-bd_sf"/>
</dbReference>
<dbReference type="Pfam" id="PF07992">
    <property type="entry name" value="Pyr_redox_2"/>
    <property type="match status" value="1"/>
</dbReference>
<name>A0ABQ7G5L9_DUNSA</name>
<feature type="domain" description="FAD/NAD(P)-binding" evidence="1">
    <location>
        <begin position="350"/>
        <end position="646"/>
    </location>
</feature>
<keyword evidence="5" id="KW-1185">Reference proteome</keyword>
<dbReference type="InterPro" id="IPR032151">
    <property type="entry name" value="CFAP61_N"/>
</dbReference>
<evidence type="ECO:0008006" key="6">
    <source>
        <dbReference type="Google" id="ProtNLM"/>
    </source>
</evidence>
<dbReference type="Proteomes" id="UP000815325">
    <property type="component" value="Unassembled WGS sequence"/>
</dbReference>
<evidence type="ECO:0000259" key="1">
    <source>
        <dbReference type="Pfam" id="PF07992"/>
    </source>
</evidence>
<evidence type="ECO:0000313" key="4">
    <source>
        <dbReference type="EMBL" id="KAF5829908.1"/>
    </source>
</evidence>
<protein>
    <recommendedName>
        <fullName evidence="6">Cilia- and flagella-associated protein 61 N-terminal domain-containing protein</fullName>
    </recommendedName>
</protein>
<sequence>MCFSGTSKCAQLCHCSNCYRNATLLCLTALDKEKGSIVGFLCLRDVPCTRLGSEAPPDASQAWLQGLPTTQHNQSSTAYVSLCCIRSEHEVEGSGCLFRTAQIVAGHLRRYLMATSMDITFVEPGLASLFSRVTASNEANTVLYEAPSYVVLPPLTVRQARVEDHDEMLPVLERACVRYPALSQLPQSSRPEEAFALARVVATQDEYNCVLVAHDLDAPGQPSQEAGIEEPGVGVCLCLKGEVVGLVTISTSVDVIMLKANFALSHLDLVDQLSSEHAEIDMVCLNPIFAHRARELLSGVHRILKKTVLYYALPPGQAIPDTLNVMQQVPPRHVDPPAELEAEFALYMFNRKSAFLKRQCVNAQVLVVGASETGLAAVERMLLHPRLHLNFITLLAPGGIQMGGLASQYTKSIIARLGLQARVSVLNAEMVGLDRAERVITLNDGAQLSYDFLLITCGLQEPTASIFAQRDPEVAGNVCGTQELTSDFMFGDSLTMERIILYGAALDAIQAWSVLELRGGMSRLYSFCAPPAPPDPMAQLLRAAAEKLHIELPEPQPARLCALHFTDDNDAKPMASFEEGSQVKDAHVDLVVGCQQKQVPTSIFAALNDSGVVFDGRIVVDCAMRSSDPNIYAAGSCAKLSRRYGDNVLLQGYNARAVGTALGESVLVRCASIAQHEGDEAELPNVLSFLQAFPSKVIGCQVPSTIANTFMFSGCPRAHQSPSLEPPAGGRALSTISERGFMQLTLVAGGTLYSAVLVGQMPIGTHKMAALAGLHVSYYNDLVAKFDAGEVPCLIHYITNEPWASLMHHDEFSQLRQQLALGGMQELAGGAAPADILAAAARASYHFISHHHLDFPRLMAYSTKTVRSEQAADQFGREQTPVQS</sequence>
<dbReference type="InterPro" id="IPR056299">
    <property type="entry name" value="CFAP61_dimer"/>
</dbReference>
<dbReference type="InterPro" id="IPR023753">
    <property type="entry name" value="FAD/NAD-binding_dom"/>
</dbReference>
<evidence type="ECO:0000259" key="2">
    <source>
        <dbReference type="Pfam" id="PF16092"/>
    </source>
</evidence>
<reference evidence="4" key="1">
    <citation type="submission" date="2017-08" db="EMBL/GenBank/DDBJ databases">
        <authorList>
            <person name="Polle J.E."/>
            <person name="Barry K."/>
            <person name="Cushman J."/>
            <person name="Schmutz J."/>
            <person name="Tran D."/>
            <person name="Hathwaick L.T."/>
            <person name="Yim W.C."/>
            <person name="Jenkins J."/>
            <person name="Mckie-Krisberg Z.M."/>
            <person name="Prochnik S."/>
            <person name="Lindquist E."/>
            <person name="Dockter R.B."/>
            <person name="Adam C."/>
            <person name="Molina H."/>
            <person name="Bunkerborg J."/>
            <person name="Jin E."/>
            <person name="Buchheim M."/>
            <person name="Magnuson J."/>
        </authorList>
    </citation>
    <scope>NUCLEOTIDE SEQUENCE</scope>
    <source>
        <strain evidence="4">CCAP 19/18</strain>
    </source>
</reference>
<feature type="domain" description="Cilia- and flagella-associated protein 61 N-terminal" evidence="2">
    <location>
        <begin position="26"/>
        <end position="268"/>
    </location>
</feature>
<dbReference type="Pfam" id="PF23150">
    <property type="entry name" value="CFAP61_dimer"/>
    <property type="match status" value="1"/>
</dbReference>